<comment type="function">
    <text evidence="1 9">Catalyzes the decarboxylation of orotidine 5'-monophosphate (OMP) to uridine 5'-monophosphate (UMP).</text>
</comment>
<dbReference type="UniPathway" id="UPA00070">
    <property type="reaction ID" value="UER00120"/>
</dbReference>
<dbReference type="GeneID" id="35765330"/>
<feature type="binding site" evidence="9 11">
    <location>
        <position position="11"/>
    </location>
    <ligand>
        <name>substrate</name>
    </ligand>
</feature>
<feature type="active site" description="For OMPdecase activity" evidence="10">
    <location>
        <position position="63"/>
    </location>
</feature>
<feature type="binding site" evidence="9 11">
    <location>
        <position position="179"/>
    </location>
    <ligand>
        <name>substrate</name>
    </ligand>
</feature>
<evidence type="ECO:0000256" key="5">
    <source>
        <dbReference type="ARBA" id="ARBA00022975"/>
    </source>
</evidence>
<evidence type="ECO:0000256" key="10">
    <source>
        <dbReference type="PIRSR" id="PIRSR614732-1"/>
    </source>
</evidence>
<reference evidence="15 17" key="2">
    <citation type="submission" date="2018-06" db="EMBL/GenBank/DDBJ databases">
        <title>Mutators as drivers of adaptation in pathogenic bacteria and a risk factor for host jumps and vaccine escape.</title>
        <authorList>
            <person name="Barnes A.C."/>
            <person name="Silayeva O."/>
        </authorList>
    </citation>
    <scope>NUCLEOTIDE SEQUENCE [LARGE SCALE GENOMIC DNA]</scope>
    <source>
        <strain evidence="15 17">QMA0445</strain>
    </source>
</reference>
<dbReference type="InterPro" id="IPR018089">
    <property type="entry name" value="OMPdecase_AS"/>
</dbReference>
<dbReference type="KEGG" id="siz:SI82_04320"/>
<evidence type="ECO:0000256" key="2">
    <source>
        <dbReference type="ARBA" id="ARBA00004861"/>
    </source>
</evidence>
<feature type="active site" description="Proton donor" evidence="9">
    <location>
        <position position="63"/>
    </location>
</feature>
<evidence type="ECO:0000256" key="8">
    <source>
        <dbReference type="ARBA" id="ARBA00061012"/>
    </source>
</evidence>
<protein>
    <recommendedName>
        <fullName evidence="9">Orotidine 5'-phosphate decarboxylase</fullName>
        <ecNumber evidence="9">4.1.1.23</ecNumber>
    </recommendedName>
    <alternativeName>
        <fullName evidence="9">OMP decarboxylase</fullName>
        <shortName evidence="9">OMPDCase</shortName>
        <shortName evidence="9">OMPdecase</shortName>
    </alternativeName>
</protein>
<comment type="catalytic activity">
    <reaction evidence="7 9 12">
        <text>orotidine 5'-phosphate + H(+) = UMP + CO2</text>
        <dbReference type="Rhea" id="RHEA:11596"/>
        <dbReference type="ChEBI" id="CHEBI:15378"/>
        <dbReference type="ChEBI" id="CHEBI:16526"/>
        <dbReference type="ChEBI" id="CHEBI:57538"/>
        <dbReference type="ChEBI" id="CHEBI:57865"/>
        <dbReference type="EC" id="4.1.1.23"/>
    </reaction>
</comment>
<dbReference type="SMR" id="A0A3L8GLE5"/>
<sequence length="243" mass="26680">MLEKRPIIALDFASFEEVKSFLALFPCQEKLYVKIGMELFYAVGPEIITYVKSLGHDIFLDLKLHDIPNTVESTMRVLAQMGIKMTTVHAAGGLTMLEAARRGLGNGPLLIAVTQLTSTSQQQMQEDQTIQSTLLESVLHYAKKAAQADLDGVVCSAYEVEAIKQTLAHDFSCVTPGIRPSGSEVGDQQRVMTPSRARLIGSDYIVVGRPITQAQDPVASYQAIKEEWNASINTNTIHKGELK</sequence>
<dbReference type="Proteomes" id="UP000269148">
    <property type="component" value="Unassembled WGS sequence"/>
</dbReference>
<feature type="binding site" evidence="9 11">
    <location>
        <position position="209"/>
    </location>
    <ligand>
        <name>substrate</name>
    </ligand>
</feature>
<reference evidence="14 16" key="1">
    <citation type="journal article" date="2014" name="Genome Announc.">
        <title>Complete Genome Sequence of a Virulent Strain, Streptococcus iniae ISET0901, Isolated from Diseased Tilapia.</title>
        <authorList>
            <person name="Pridgeon J.W."/>
            <person name="Zhang D."/>
            <person name="Zhang L."/>
        </authorList>
    </citation>
    <scope>NUCLEOTIDE SEQUENCE [LARGE SCALE GENOMIC DNA]</scope>
    <source>
        <strain evidence="14 16">ISET0901</strain>
    </source>
</reference>
<dbReference type="KEGG" id="siq:DQ08_04100"/>
<dbReference type="GO" id="GO:0006207">
    <property type="term" value="P:'de novo' pyrimidine nucleobase biosynthetic process"/>
    <property type="evidence" value="ECO:0007669"/>
    <property type="project" value="InterPro"/>
</dbReference>
<dbReference type="Proteomes" id="UP000025245">
    <property type="component" value="Chromosome"/>
</dbReference>
<dbReference type="PROSITE" id="PS00156">
    <property type="entry name" value="OMPDECASE"/>
    <property type="match status" value="1"/>
</dbReference>
<feature type="binding site" evidence="9 11">
    <location>
        <position position="34"/>
    </location>
    <ligand>
        <name>substrate</name>
    </ligand>
</feature>
<feature type="active site" description="For OMPdecase activity" evidence="10">
    <location>
        <position position="66"/>
    </location>
</feature>
<comment type="pathway">
    <text evidence="2 9 12">Pyrimidine metabolism; UMP biosynthesis via de novo pathway; UMP from orotate: step 2/2.</text>
</comment>
<keyword evidence="16" id="KW-1185">Reference proteome</keyword>
<dbReference type="GO" id="GO:0044205">
    <property type="term" value="P:'de novo' UMP biosynthetic process"/>
    <property type="evidence" value="ECO:0007669"/>
    <property type="project" value="UniProtKB-UniRule"/>
</dbReference>
<feature type="active site" description="For OMPdecase activity" evidence="10">
    <location>
        <position position="61"/>
    </location>
</feature>
<evidence type="ECO:0000313" key="16">
    <source>
        <dbReference type="Proteomes" id="UP000025245"/>
    </source>
</evidence>
<comment type="subunit">
    <text evidence="3 9">Homodimer.</text>
</comment>
<feature type="domain" description="Orotidine 5'-phosphate decarboxylase" evidence="13">
    <location>
        <begin position="5"/>
        <end position="224"/>
    </location>
</feature>
<evidence type="ECO:0000256" key="4">
    <source>
        <dbReference type="ARBA" id="ARBA00022793"/>
    </source>
</evidence>
<evidence type="ECO:0000313" key="17">
    <source>
        <dbReference type="Proteomes" id="UP000269148"/>
    </source>
</evidence>
<dbReference type="PANTHER" id="PTHR32119:SF2">
    <property type="entry name" value="OROTIDINE 5'-PHOSPHATE DECARBOXYLASE"/>
    <property type="match status" value="1"/>
</dbReference>
<feature type="binding site" evidence="9">
    <location>
        <begin position="61"/>
        <end position="70"/>
    </location>
    <ligand>
        <name>substrate</name>
    </ligand>
</feature>
<dbReference type="KEGG" id="sio:DW64_04090"/>
<keyword evidence="5 9" id="KW-0665">Pyrimidine biosynthesis</keyword>
<evidence type="ECO:0000256" key="12">
    <source>
        <dbReference type="RuleBase" id="RU000512"/>
    </source>
</evidence>
<dbReference type="NCBIfam" id="NF001273">
    <property type="entry name" value="PRK00230.1"/>
    <property type="match status" value="1"/>
</dbReference>
<name>A0A3L8GLE5_STRIN</name>
<evidence type="ECO:0000256" key="9">
    <source>
        <dbReference type="HAMAP-Rule" id="MF_01200"/>
    </source>
</evidence>
<dbReference type="InterPro" id="IPR001754">
    <property type="entry name" value="OMPdeCOase_dom"/>
</dbReference>
<dbReference type="EC" id="4.1.1.23" evidence="9"/>
<gene>
    <name evidence="9" type="primary">pyrF</name>
    <name evidence="15" type="ORF">DIY07_04510</name>
    <name evidence="14" type="ORF">DQ08_04100</name>
</gene>
<dbReference type="STRING" id="1346.BMF34_04195"/>
<evidence type="ECO:0000256" key="3">
    <source>
        <dbReference type="ARBA" id="ARBA00011738"/>
    </source>
</evidence>
<dbReference type="InterPro" id="IPR047596">
    <property type="entry name" value="OMPdecase_bac"/>
</dbReference>
<dbReference type="GO" id="GO:0004590">
    <property type="term" value="F:orotidine-5'-phosphate decarboxylase activity"/>
    <property type="evidence" value="ECO:0007669"/>
    <property type="project" value="UniProtKB-UniRule"/>
</dbReference>
<keyword evidence="4 9" id="KW-0210">Decarboxylase</keyword>
<dbReference type="OrthoDB" id="9806203at2"/>
<feature type="binding site" evidence="9 11">
    <location>
        <position position="208"/>
    </location>
    <ligand>
        <name>substrate</name>
    </ligand>
</feature>
<dbReference type="HAMAP" id="MF_01200_B">
    <property type="entry name" value="OMPdecase_type1_B"/>
    <property type="match status" value="1"/>
</dbReference>
<evidence type="ECO:0000256" key="7">
    <source>
        <dbReference type="ARBA" id="ARBA00049157"/>
    </source>
</evidence>
<dbReference type="RefSeq" id="WP_003099372.1">
    <property type="nucleotide sequence ID" value="NZ_CP010783.1"/>
</dbReference>
<evidence type="ECO:0000259" key="13">
    <source>
        <dbReference type="SMART" id="SM00934"/>
    </source>
</evidence>
<dbReference type="AlphaFoldDB" id="A0A3L8GLE5"/>
<dbReference type="SUPFAM" id="SSF51366">
    <property type="entry name" value="Ribulose-phoshate binding barrel"/>
    <property type="match status" value="1"/>
</dbReference>
<dbReference type="CDD" id="cd04725">
    <property type="entry name" value="OMP_decarboxylase_like"/>
    <property type="match status" value="1"/>
</dbReference>
<comment type="similarity">
    <text evidence="8 9">Belongs to the OMP decarboxylase family. Type 1 subfamily.</text>
</comment>
<feature type="binding site" evidence="9 11">
    <location>
        <position position="188"/>
    </location>
    <ligand>
        <name>substrate</name>
    </ligand>
</feature>
<evidence type="ECO:0000313" key="14">
    <source>
        <dbReference type="EMBL" id="AHY15654.1"/>
    </source>
</evidence>
<evidence type="ECO:0000256" key="6">
    <source>
        <dbReference type="ARBA" id="ARBA00023239"/>
    </source>
</evidence>
<organism evidence="15 17">
    <name type="scientific">Streptococcus iniae</name>
    <name type="common">Streptococcus shiloi</name>
    <dbReference type="NCBI Taxonomy" id="1346"/>
    <lineage>
        <taxon>Bacteria</taxon>
        <taxon>Bacillati</taxon>
        <taxon>Bacillota</taxon>
        <taxon>Bacilli</taxon>
        <taxon>Lactobacillales</taxon>
        <taxon>Streptococcaceae</taxon>
        <taxon>Streptococcus</taxon>
    </lineage>
</organism>
<dbReference type="InterPro" id="IPR011060">
    <property type="entry name" value="RibuloseP-bd_barrel"/>
</dbReference>
<accession>A0A3L8GLE5</accession>
<dbReference type="SMART" id="SM00934">
    <property type="entry name" value="OMPdecase"/>
    <property type="match status" value="1"/>
</dbReference>
<dbReference type="NCBIfam" id="TIGR01740">
    <property type="entry name" value="pyrF"/>
    <property type="match status" value="1"/>
</dbReference>
<dbReference type="PANTHER" id="PTHR32119">
    <property type="entry name" value="OROTIDINE 5'-PHOSPHATE DECARBOXYLASE"/>
    <property type="match status" value="1"/>
</dbReference>
<dbReference type="GO" id="GO:0005829">
    <property type="term" value="C:cytosol"/>
    <property type="evidence" value="ECO:0007669"/>
    <property type="project" value="TreeGrafter"/>
</dbReference>
<dbReference type="Pfam" id="PF00215">
    <property type="entry name" value="OMPdecase"/>
    <property type="match status" value="1"/>
</dbReference>
<evidence type="ECO:0000256" key="1">
    <source>
        <dbReference type="ARBA" id="ARBA00002356"/>
    </source>
</evidence>
<dbReference type="InterPro" id="IPR014732">
    <property type="entry name" value="OMPdecase"/>
</dbReference>
<dbReference type="FunFam" id="3.20.20.70:FF:000015">
    <property type="entry name" value="Orotidine 5'-phosphate decarboxylase"/>
    <property type="match status" value="1"/>
</dbReference>
<dbReference type="EMBL" id="QLQD01000044">
    <property type="protein sequence ID" value="RLU57274.1"/>
    <property type="molecule type" value="Genomic_DNA"/>
</dbReference>
<dbReference type="Gene3D" id="3.20.20.70">
    <property type="entry name" value="Aldolase class I"/>
    <property type="match status" value="1"/>
</dbReference>
<feature type="binding site" evidence="9 11">
    <location>
        <position position="117"/>
    </location>
    <ligand>
        <name>substrate</name>
    </ligand>
</feature>
<proteinExistence type="inferred from homology"/>
<evidence type="ECO:0000256" key="11">
    <source>
        <dbReference type="PIRSR" id="PIRSR614732-2"/>
    </source>
</evidence>
<keyword evidence="6 9" id="KW-0456">Lyase</keyword>
<dbReference type="EMBL" id="CP007586">
    <property type="protein sequence ID" value="AHY15654.1"/>
    <property type="molecule type" value="Genomic_DNA"/>
</dbReference>
<evidence type="ECO:0000313" key="15">
    <source>
        <dbReference type="EMBL" id="RLU57274.1"/>
    </source>
</evidence>
<dbReference type="InterPro" id="IPR013785">
    <property type="entry name" value="Aldolase_TIM"/>
</dbReference>